<name>A0ABX5XPX0_9BACT</name>
<organism evidence="2 3">
    <name type="scientific">Stieleria magnilauensis</name>
    <dbReference type="NCBI Taxonomy" id="2527963"/>
    <lineage>
        <taxon>Bacteria</taxon>
        <taxon>Pseudomonadati</taxon>
        <taxon>Planctomycetota</taxon>
        <taxon>Planctomycetia</taxon>
        <taxon>Pirellulales</taxon>
        <taxon>Pirellulaceae</taxon>
        <taxon>Stieleria</taxon>
    </lineage>
</organism>
<reference evidence="2 3" key="1">
    <citation type="submission" date="2019-02" db="EMBL/GenBank/DDBJ databases">
        <title>Deep-cultivation of Planctomycetes and their phenomic and genomic characterization uncovers novel biology.</title>
        <authorList>
            <person name="Wiegand S."/>
            <person name="Jogler M."/>
            <person name="Boedeker C."/>
            <person name="Pinto D."/>
            <person name="Vollmers J."/>
            <person name="Rivas-Marin E."/>
            <person name="Kohn T."/>
            <person name="Peeters S.H."/>
            <person name="Heuer A."/>
            <person name="Rast P."/>
            <person name="Oberbeckmann S."/>
            <person name="Bunk B."/>
            <person name="Jeske O."/>
            <person name="Meyerdierks A."/>
            <person name="Storesund J.E."/>
            <person name="Kallscheuer N."/>
            <person name="Luecker S."/>
            <person name="Lage O.M."/>
            <person name="Pohl T."/>
            <person name="Merkel B.J."/>
            <person name="Hornburger P."/>
            <person name="Mueller R.-W."/>
            <person name="Bruemmer F."/>
            <person name="Labrenz M."/>
            <person name="Spormann A.M."/>
            <person name="Op den Camp H."/>
            <person name="Overmann J."/>
            <person name="Amann R."/>
            <person name="Jetten M.S.M."/>
            <person name="Mascher T."/>
            <person name="Medema M.H."/>
            <person name="Devos D.P."/>
            <person name="Kaster A.-K."/>
            <person name="Ovreas L."/>
            <person name="Rohde M."/>
            <person name="Galperin M.Y."/>
            <person name="Jogler C."/>
        </authorList>
    </citation>
    <scope>NUCLEOTIDE SEQUENCE [LARGE SCALE GENOMIC DNA]</scope>
    <source>
        <strain evidence="2 3">TBK1r</strain>
    </source>
</reference>
<feature type="region of interest" description="Disordered" evidence="1">
    <location>
        <begin position="132"/>
        <end position="210"/>
    </location>
</feature>
<feature type="compositionally biased region" description="Pro residues" evidence="1">
    <location>
        <begin position="351"/>
        <end position="364"/>
    </location>
</feature>
<evidence type="ECO:0000313" key="3">
    <source>
        <dbReference type="Proteomes" id="UP000318081"/>
    </source>
</evidence>
<dbReference type="Proteomes" id="UP000318081">
    <property type="component" value="Chromosome"/>
</dbReference>
<evidence type="ECO:0000256" key="1">
    <source>
        <dbReference type="SAM" id="MobiDB-lite"/>
    </source>
</evidence>
<accession>A0ABX5XPX0</accession>
<dbReference type="EMBL" id="CP036432">
    <property type="protein sequence ID" value="QDV83020.1"/>
    <property type="molecule type" value="Genomic_DNA"/>
</dbReference>
<feature type="compositionally biased region" description="Basic and acidic residues" evidence="1">
    <location>
        <begin position="458"/>
        <end position="475"/>
    </location>
</feature>
<feature type="compositionally biased region" description="Acidic residues" evidence="1">
    <location>
        <begin position="332"/>
        <end position="344"/>
    </location>
</feature>
<proteinExistence type="predicted"/>
<evidence type="ECO:0000313" key="2">
    <source>
        <dbReference type="EMBL" id="QDV83020.1"/>
    </source>
</evidence>
<feature type="compositionally biased region" description="Low complexity" evidence="1">
    <location>
        <begin position="384"/>
        <end position="394"/>
    </location>
</feature>
<keyword evidence="3" id="KW-1185">Reference proteome</keyword>
<gene>
    <name evidence="2" type="ORF">TBK1r_19530</name>
</gene>
<protein>
    <submittedName>
        <fullName evidence="2">Uncharacterized protein</fullName>
    </submittedName>
</protein>
<feature type="region of interest" description="Disordered" evidence="1">
    <location>
        <begin position="301"/>
        <end position="479"/>
    </location>
</feature>
<sequence length="872" mass="92394">MRLTLRTLLAYLDNTLEPQEAEILRQKVEQSGFATQLVQRIRRSVADPSLSAPAPDSVHPIEEPNMMSNFLDSTLPPEQIAEIEKACLESLPHLAEAAACHQILTMVLGRPAAVSDRLRERVIGMVDADGNVVATDLSPSTGGTPSPAIAGEIGPRYSGIDLSDADDRASTQPSAETPDDAAVGTFPDASSQPIADPRATPPQDVQPVGVSDSGVFQAATKLREQSHQFAEAGTALDDAEPLAGDRPLKQLERSDFYDGEVRTSRITPWLVTLALVAILLFAISKIFTPLLGPQKLAQSDAESTVSQSDSDEPVSNAGAGEAKTGDSKTAEADADADDEADDPMAIDPEMLPAPEPVAIQPPVPGSDEAPPEPDSAADLVEVPATGETATTETAEPMEDSDAPPLPTTPDRLTDPSPTPDIPDPLVGNAEVVMEDSDAPPLPPGVSEERIASLPATKTRRDTDPETKTPDMDRAADPTADDAAASELALAKLVSENVLVAKRQGESNWTLLAPDSTVTPGSVTVCGPEYRASFQLAGEESLTSTLVGPTEVRWESGQATVNMEIRYGRGTVELPKPGNSVAMTVGETTIVAQTETGQAVLAFEVSHRRQLGADPMVAQNHQTVVVLTSVAGNVSASGHGDAVEIPAGSQVVLKLNESDSGENAVTQPPQLPSWIDPEVDTGSLESEAASDLLELIRGDGSDSLLLSLRVALGFRRNEVAALAGKTMLALGDASAYFGVDGLFSDPKQRLYWSSHLDAVRQMMDRSIVDAAAVRTAIAGQNAAMDNADGDTLFRLLTGYSQDQLETGGDAELVADLESPSMPVRVLASEHLRDISGTTLFFKPEEEVASRREEVVKKWKVRLRKESIRYPEAE</sequence>